<dbReference type="NCBIfam" id="TIGR00379">
    <property type="entry name" value="cobB"/>
    <property type="match status" value="1"/>
</dbReference>
<feature type="site" description="Increases nucleophilicity of active site Cys" evidence="7">
    <location>
        <position position="465"/>
    </location>
</feature>
<dbReference type="Proteomes" id="UP000623440">
    <property type="component" value="Unassembled WGS sequence"/>
</dbReference>
<dbReference type="CDD" id="cd05388">
    <property type="entry name" value="CobB_N"/>
    <property type="match status" value="1"/>
</dbReference>
<dbReference type="InterPro" id="IPR011698">
    <property type="entry name" value="GATase_3"/>
</dbReference>
<dbReference type="SUPFAM" id="SSF52540">
    <property type="entry name" value="P-loop containing nucleoside triphosphate hydrolases"/>
    <property type="match status" value="2"/>
</dbReference>
<evidence type="ECO:0000259" key="9">
    <source>
        <dbReference type="Pfam" id="PF07685"/>
    </source>
</evidence>
<sequence>MTLVIAGERSGVGKTTVTLTLLASLRRRDRLVQSFKVGPDYIDPMFHQHVTGLPCRNLDPVLTSEAYVQQCFAHHSQLSEYALVEGVMGLFDGVSSLVTCTERSRSISHTLREGVRVASRRETPMSFAKDKGQITDFASTAHIARLLDLPVVLVIDCSRLSGSVAAIAHGYRSFDPRIKIAGVVLNRVGSDRHLSLLTDSLEPLQLKILGVMRRQDNITIPDRHLGLVPTAELPELNALIDRLADLGDTCFDWQNLLPLLKSEPLPHAPYPLYPILSPVSIAVARDRAFNFYYQDNLDLLQQLGAELVFWSPLEDTFPKGVQGMYFGGGFPEMFAQQLAKNTSARDAVKTAILAGMPTIAECGGLMYLCEQIIDFEGKSWSMAGVLPTSAVMGGRLTLGYRRAVALQDNLLVKAGTTVYGHEFHRSHLTLNPTQPLFETYRYDCEENMGCEGWGFPANVHASYVHLHWGQNREIPQQFLQECLKVAF</sequence>
<name>A0ABR8DMW6_9NOSO</name>
<keyword evidence="2 7" id="KW-0436">Ligase</keyword>
<feature type="domain" description="CobB/CobQ-like glutamine amidotransferase" evidence="9">
    <location>
        <begin position="281"/>
        <end position="471"/>
    </location>
</feature>
<evidence type="ECO:0000256" key="6">
    <source>
        <dbReference type="ARBA" id="ARBA00022962"/>
    </source>
</evidence>
<comment type="pathway">
    <text evidence="7">Cofactor biosynthesis; adenosylcobalamin biosynthesis; cob(II)yrinate a,c-diamide from sirohydrochlorin (anaerobic route): step 10/10.</text>
</comment>
<dbReference type="EMBL" id="JACJSI010000022">
    <property type="protein sequence ID" value="MBD2530603.1"/>
    <property type="molecule type" value="Genomic_DNA"/>
</dbReference>
<evidence type="ECO:0000256" key="5">
    <source>
        <dbReference type="ARBA" id="ARBA00022842"/>
    </source>
</evidence>
<dbReference type="Gene3D" id="3.40.50.300">
    <property type="entry name" value="P-loop containing nucleotide triphosphate hydrolases"/>
    <property type="match status" value="1"/>
</dbReference>
<dbReference type="CDD" id="cd03130">
    <property type="entry name" value="GATase1_CobB"/>
    <property type="match status" value="1"/>
</dbReference>
<keyword evidence="7" id="KW-0169">Cobalamin biosynthesis</keyword>
<evidence type="ECO:0000256" key="2">
    <source>
        <dbReference type="ARBA" id="ARBA00022598"/>
    </source>
</evidence>
<dbReference type="NCBIfam" id="NF002204">
    <property type="entry name" value="PRK01077.1"/>
    <property type="match status" value="1"/>
</dbReference>
<dbReference type="InterPro" id="IPR002586">
    <property type="entry name" value="CobQ/CobB/MinD/ParA_Nub-bd_dom"/>
</dbReference>
<dbReference type="PROSITE" id="PS51274">
    <property type="entry name" value="GATASE_COBBQ"/>
    <property type="match status" value="1"/>
</dbReference>
<reference evidence="10 11" key="1">
    <citation type="journal article" date="2020" name="ISME J.">
        <title>Comparative genomics reveals insights into cyanobacterial evolution and habitat adaptation.</title>
        <authorList>
            <person name="Chen M.Y."/>
            <person name="Teng W.K."/>
            <person name="Zhao L."/>
            <person name="Hu C.X."/>
            <person name="Zhou Y.K."/>
            <person name="Han B.P."/>
            <person name="Song L.R."/>
            <person name="Shu W.S."/>
        </authorList>
    </citation>
    <scope>NUCLEOTIDE SEQUENCE [LARGE SCALE GENOMIC DNA]</scope>
    <source>
        <strain evidence="10 11">FACHB-838</strain>
    </source>
</reference>
<comment type="miscellaneous">
    <text evidence="7">The a and c carboxylates of cobyrinate are activated for nucleophilic attack via formation of a phosphorylated intermediate by ATP. CbiA catalyzes first the amidation of the c-carboxylate, and then that of the a-carboxylate.</text>
</comment>
<dbReference type="PANTHER" id="PTHR43873:SF1">
    <property type="entry name" value="COBYRINATE A,C-DIAMIDE SYNTHASE"/>
    <property type="match status" value="1"/>
</dbReference>
<dbReference type="Pfam" id="PF01656">
    <property type="entry name" value="CbiA"/>
    <property type="match status" value="1"/>
</dbReference>
<evidence type="ECO:0000256" key="3">
    <source>
        <dbReference type="ARBA" id="ARBA00022741"/>
    </source>
</evidence>
<dbReference type="HAMAP" id="MF_00027">
    <property type="entry name" value="CobB_CbiA"/>
    <property type="match status" value="1"/>
</dbReference>
<gene>
    <name evidence="7" type="primary">cbiA</name>
    <name evidence="10" type="ORF">H6G97_13885</name>
</gene>
<proteinExistence type="inferred from homology"/>
<dbReference type="InterPro" id="IPR029062">
    <property type="entry name" value="Class_I_gatase-like"/>
</dbReference>
<comment type="domain">
    <text evidence="7">Comprises of two domains. The C-terminal domain contains the binding site for glutamine and catalyzes the hydrolysis of this substrate to glutamate and ammonia. The N-terminal domain is anticipated to bind ATP and cobyrinate and catalyzes the ultimate synthesis of the diamide product. The ammonia produced via the glutaminase domain is probably translocated to the adjacent domain via a molecular tunnel, where it reacts with an activated intermediate.</text>
</comment>
<evidence type="ECO:0000256" key="4">
    <source>
        <dbReference type="ARBA" id="ARBA00022840"/>
    </source>
</evidence>
<keyword evidence="5 7" id="KW-0460">Magnesium</keyword>
<dbReference type="InterPro" id="IPR027417">
    <property type="entry name" value="P-loop_NTPase"/>
</dbReference>
<dbReference type="EC" id="6.3.5.11" evidence="7"/>
<evidence type="ECO:0000256" key="7">
    <source>
        <dbReference type="HAMAP-Rule" id="MF_00027"/>
    </source>
</evidence>
<feature type="active site" description="Nucleophile" evidence="7">
    <location>
        <position position="362"/>
    </location>
</feature>
<dbReference type="SUPFAM" id="SSF52317">
    <property type="entry name" value="Class I glutamine amidotransferase-like"/>
    <property type="match status" value="1"/>
</dbReference>
<dbReference type="RefSeq" id="WP_190941142.1">
    <property type="nucleotide sequence ID" value="NZ_JACJSI010000022.1"/>
</dbReference>
<keyword evidence="6 7" id="KW-0315">Glutamine amidotransferase</keyword>
<dbReference type="Gene3D" id="3.40.50.880">
    <property type="match status" value="1"/>
</dbReference>
<keyword evidence="11" id="KW-1185">Reference proteome</keyword>
<keyword evidence="4 7" id="KW-0067">ATP-binding</keyword>
<protein>
    <recommendedName>
        <fullName evidence="7">Cobyrinate a,c-diamide synthase</fullName>
        <ecNumber evidence="7">6.3.5.11</ecNumber>
    </recommendedName>
    <alternativeName>
        <fullName evidence="7">Cobyrinic acid a,c-diamide synthetase</fullName>
    </alternativeName>
</protein>
<comment type="function">
    <text evidence="7">Catalyzes the ATP-dependent amidation of the two carboxylate groups at positions a and c of cobyrinate, using either L-glutamine or ammonia as the nitrogen source.</text>
</comment>
<organism evidence="10 11">
    <name type="scientific">Nostoc flagelliforme FACHB-838</name>
    <dbReference type="NCBI Taxonomy" id="2692904"/>
    <lineage>
        <taxon>Bacteria</taxon>
        <taxon>Bacillati</taxon>
        <taxon>Cyanobacteriota</taxon>
        <taxon>Cyanophyceae</taxon>
        <taxon>Nostocales</taxon>
        <taxon>Nostocaceae</taxon>
        <taxon>Nostoc</taxon>
    </lineage>
</organism>
<evidence type="ECO:0000259" key="8">
    <source>
        <dbReference type="Pfam" id="PF01656"/>
    </source>
</evidence>
<evidence type="ECO:0000313" key="10">
    <source>
        <dbReference type="EMBL" id="MBD2530603.1"/>
    </source>
</evidence>
<comment type="catalytic activity">
    <reaction evidence="7">
        <text>cob(II)yrinate + 2 L-glutamine + 2 ATP + 2 H2O = cob(II)yrinate a,c diamide + 2 L-glutamate + 2 ADP + 2 phosphate + 2 H(+)</text>
        <dbReference type="Rhea" id="RHEA:26289"/>
        <dbReference type="ChEBI" id="CHEBI:15377"/>
        <dbReference type="ChEBI" id="CHEBI:15378"/>
        <dbReference type="ChEBI" id="CHEBI:29985"/>
        <dbReference type="ChEBI" id="CHEBI:30616"/>
        <dbReference type="ChEBI" id="CHEBI:43474"/>
        <dbReference type="ChEBI" id="CHEBI:58359"/>
        <dbReference type="ChEBI" id="CHEBI:58537"/>
        <dbReference type="ChEBI" id="CHEBI:58894"/>
        <dbReference type="ChEBI" id="CHEBI:456216"/>
        <dbReference type="EC" id="6.3.5.11"/>
    </reaction>
</comment>
<dbReference type="InterPro" id="IPR004484">
    <property type="entry name" value="CbiA/CobB_synth"/>
</dbReference>
<comment type="caution">
    <text evidence="10">The sequence shown here is derived from an EMBL/GenBank/DDBJ whole genome shotgun (WGS) entry which is preliminary data.</text>
</comment>
<dbReference type="PANTHER" id="PTHR43873">
    <property type="entry name" value="COBYRINATE A,C-DIAMIDE SYNTHASE"/>
    <property type="match status" value="1"/>
</dbReference>
<dbReference type="Pfam" id="PF07685">
    <property type="entry name" value="GATase_3"/>
    <property type="match status" value="1"/>
</dbReference>
<accession>A0ABR8DMW6</accession>
<comment type="cofactor">
    <cofactor evidence="1 7">
        <name>Mg(2+)</name>
        <dbReference type="ChEBI" id="CHEBI:18420"/>
    </cofactor>
</comment>
<evidence type="ECO:0000256" key="1">
    <source>
        <dbReference type="ARBA" id="ARBA00001946"/>
    </source>
</evidence>
<comment type="similarity">
    <text evidence="7">Belongs to the CobB/CbiA family.</text>
</comment>
<evidence type="ECO:0000313" key="11">
    <source>
        <dbReference type="Proteomes" id="UP000623440"/>
    </source>
</evidence>
<keyword evidence="3 7" id="KW-0547">Nucleotide-binding</keyword>
<feature type="domain" description="CobQ/CobB/MinD/ParA nucleotide binding" evidence="8">
    <location>
        <begin position="3"/>
        <end position="225"/>
    </location>
</feature>